<gene>
    <name evidence="1" type="ORF">SAMN05421854_106166</name>
</gene>
<evidence type="ECO:0008006" key="3">
    <source>
        <dbReference type="Google" id="ProtNLM"/>
    </source>
</evidence>
<dbReference type="OrthoDB" id="9781757at2"/>
<dbReference type="EMBL" id="FOWC01000006">
    <property type="protein sequence ID" value="SFP65055.1"/>
    <property type="molecule type" value="Genomic_DNA"/>
</dbReference>
<accession>A0A1I5S2W0</accession>
<proteinExistence type="predicted"/>
<protein>
    <recommendedName>
        <fullName evidence="3">Nuclear transport factor 2 family protein</fullName>
    </recommendedName>
</protein>
<dbReference type="SUPFAM" id="SSF54427">
    <property type="entry name" value="NTF2-like"/>
    <property type="match status" value="1"/>
</dbReference>
<reference evidence="1 2" key="1">
    <citation type="submission" date="2016-10" db="EMBL/GenBank/DDBJ databases">
        <authorList>
            <person name="de Groot N.N."/>
        </authorList>
    </citation>
    <scope>NUCLEOTIDE SEQUENCE [LARGE SCALE GENOMIC DNA]</scope>
    <source>
        <strain evidence="1 2">DSM 44637</strain>
    </source>
</reference>
<dbReference type="Gene3D" id="3.10.450.50">
    <property type="match status" value="1"/>
</dbReference>
<name>A0A1I5S2W0_9PSEU</name>
<dbReference type="AlphaFoldDB" id="A0A1I5S2W0"/>
<sequence length="88" mass="9208">MTKLGREFAETLSKKDAGALAPFLSEDEPVRGRDTAVAVIAEQVHGLAPPGGKLAPIRTMAGCELSGGKIAAWRDYPDPAYAATLLQA</sequence>
<dbReference type="RefSeq" id="WP_093574610.1">
    <property type="nucleotide sequence ID" value="NZ_FOWC01000006.1"/>
</dbReference>
<evidence type="ECO:0000313" key="2">
    <source>
        <dbReference type="Proteomes" id="UP000199137"/>
    </source>
</evidence>
<dbReference type="STRING" id="112413.SAMN05421854_106166"/>
<dbReference type="InterPro" id="IPR032710">
    <property type="entry name" value="NTF2-like_dom_sf"/>
</dbReference>
<evidence type="ECO:0000313" key="1">
    <source>
        <dbReference type="EMBL" id="SFP65055.1"/>
    </source>
</evidence>
<dbReference type="Proteomes" id="UP000199137">
    <property type="component" value="Unassembled WGS sequence"/>
</dbReference>
<organism evidence="1 2">
    <name type="scientific">Amycolatopsis rubida</name>
    <dbReference type="NCBI Taxonomy" id="112413"/>
    <lineage>
        <taxon>Bacteria</taxon>
        <taxon>Bacillati</taxon>
        <taxon>Actinomycetota</taxon>
        <taxon>Actinomycetes</taxon>
        <taxon>Pseudonocardiales</taxon>
        <taxon>Pseudonocardiaceae</taxon>
        <taxon>Amycolatopsis</taxon>
    </lineage>
</organism>